<accession>A0A2K6L023</accession>
<evidence type="ECO:0000256" key="5">
    <source>
        <dbReference type="ARBA" id="ARBA00034525"/>
    </source>
</evidence>
<dbReference type="PANTHER" id="PTHR14017">
    <property type="entry name" value="LYSINE-SPECIFIC DEMETHYLASE"/>
    <property type="match status" value="1"/>
</dbReference>
<dbReference type="InterPro" id="IPR019734">
    <property type="entry name" value="TPR_rpt"/>
</dbReference>
<sequence length="184" mass="20599">MNSCGVSLSAATVALGDEAKKMAAGKAIRDSEEESLSLTVEEREALGGMDSRLFGFVRLHEDGARMKTLLGKVKQPGADGVFGPHFALLRPTLSAYQRYYSLQSDYWKNAAFLYGLGLVYFYYNAFHWAIKAFQDVLYVDPSFCRAKEIHLRLGLMFKVNTDYKSSLKLVNTQILGNMQIFGKN</sequence>
<dbReference type="GO" id="GO:0000978">
    <property type="term" value="F:RNA polymerase II cis-regulatory region sequence-specific DNA binding"/>
    <property type="evidence" value="ECO:0007669"/>
    <property type="project" value="TreeGrafter"/>
</dbReference>
<dbReference type="GO" id="GO:0044666">
    <property type="term" value="C:MLL3/4 complex"/>
    <property type="evidence" value="ECO:0007669"/>
    <property type="project" value="TreeGrafter"/>
</dbReference>
<keyword evidence="9" id="KW-1185">Reference proteome</keyword>
<dbReference type="PANTHER" id="PTHR14017:SF25">
    <property type="entry name" value="HISTONE DEMETHYLASE UTY"/>
    <property type="match status" value="1"/>
</dbReference>
<keyword evidence="3" id="KW-0539">Nucleus</keyword>
<evidence type="ECO:0000313" key="9">
    <source>
        <dbReference type="Proteomes" id="UP000233180"/>
    </source>
</evidence>
<dbReference type="STRING" id="61621.ENSRBIP00000016873"/>
<dbReference type="InterPro" id="IPR051630">
    <property type="entry name" value="Corepressor-Demethylase"/>
</dbReference>
<evidence type="ECO:0000256" key="3">
    <source>
        <dbReference type="ARBA" id="ARBA00023242"/>
    </source>
</evidence>
<dbReference type="GeneTree" id="ENSGT00940000155202"/>
<feature type="repeat" description="TPR" evidence="7">
    <location>
        <begin position="110"/>
        <end position="143"/>
    </location>
</feature>
<comment type="cofactor">
    <cofactor evidence="1">
        <name>L-ascorbate</name>
        <dbReference type="ChEBI" id="CHEBI:38290"/>
    </cofactor>
</comment>
<organism evidence="8 9">
    <name type="scientific">Rhinopithecus bieti</name>
    <name type="common">Black snub-nosed monkey</name>
    <name type="synonym">Pygathrix bieti</name>
    <dbReference type="NCBI Taxonomy" id="61621"/>
    <lineage>
        <taxon>Eukaryota</taxon>
        <taxon>Metazoa</taxon>
        <taxon>Chordata</taxon>
        <taxon>Craniata</taxon>
        <taxon>Vertebrata</taxon>
        <taxon>Euteleostomi</taxon>
        <taxon>Mammalia</taxon>
        <taxon>Eutheria</taxon>
        <taxon>Euarchontoglires</taxon>
        <taxon>Primates</taxon>
        <taxon>Haplorrhini</taxon>
        <taxon>Catarrhini</taxon>
        <taxon>Cercopithecidae</taxon>
        <taxon>Colobinae</taxon>
        <taxon>Rhinopithecus</taxon>
    </lineage>
</organism>
<dbReference type="GO" id="GO:0010468">
    <property type="term" value="P:regulation of gene expression"/>
    <property type="evidence" value="ECO:0007669"/>
    <property type="project" value="TreeGrafter"/>
</dbReference>
<comment type="similarity">
    <text evidence="4">Belongs to the UTX family.</text>
</comment>
<dbReference type="Ensembl" id="ENSRBIT00000040722.1">
    <property type="protein sequence ID" value="ENSRBIP00000016873.1"/>
    <property type="gene ID" value="ENSRBIG00000032448.1"/>
</dbReference>
<dbReference type="GO" id="GO:0007507">
    <property type="term" value="P:heart development"/>
    <property type="evidence" value="ECO:0007669"/>
    <property type="project" value="TreeGrafter"/>
</dbReference>
<evidence type="ECO:0000256" key="2">
    <source>
        <dbReference type="ARBA" id="ARBA00004123"/>
    </source>
</evidence>
<evidence type="ECO:0000256" key="6">
    <source>
        <dbReference type="ARBA" id="ARBA00048695"/>
    </source>
</evidence>
<dbReference type="Proteomes" id="UP000233180">
    <property type="component" value="Unassembled WGS sequence"/>
</dbReference>
<proteinExistence type="inferred from homology"/>
<dbReference type="AlphaFoldDB" id="A0A2K6L023"/>
<comment type="subcellular location">
    <subcellularLocation>
        <location evidence="2">Nucleus</location>
    </subcellularLocation>
</comment>
<comment type="catalytic activity">
    <reaction evidence="6">
        <text>N(6),N(6),N(6)-trimethyl-L-lysyl(27)-[histone H3] + 2 2-oxoglutarate + 2 O2 = N(6)-methyl-L-lysyl(27)-[histone H3] + 2 formaldehyde + 2 succinate + 2 CO2</text>
        <dbReference type="Rhea" id="RHEA:60224"/>
        <dbReference type="Rhea" id="RHEA-COMP:15535"/>
        <dbReference type="Rhea" id="RHEA-COMP:15544"/>
        <dbReference type="ChEBI" id="CHEBI:15379"/>
        <dbReference type="ChEBI" id="CHEBI:16526"/>
        <dbReference type="ChEBI" id="CHEBI:16810"/>
        <dbReference type="ChEBI" id="CHEBI:16842"/>
        <dbReference type="ChEBI" id="CHEBI:30031"/>
        <dbReference type="ChEBI" id="CHEBI:61929"/>
        <dbReference type="ChEBI" id="CHEBI:61961"/>
        <dbReference type="EC" id="1.14.11.68"/>
    </reaction>
</comment>
<evidence type="ECO:0000256" key="1">
    <source>
        <dbReference type="ARBA" id="ARBA00001961"/>
    </source>
</evidence>
<reference evidence="8" key="2">
    <citation type="submission" date="2025-08" db="UniProtKB">
        <authorList>
            <consortium name="Ensembl"/>
        </authorList>
    </citation>
    <scope>IDENTIFICATION</scope>
</reference>
<evidence type="ECO:0000256" key="7">
    <source>
        <dbReference type="PROSITE-ProRule" id="PRU00339"/>
    </source>
</evidence>
<evidence type="ECO:0000313" key="8">
    <source>
        <dbReference type="Ensembl" id="ENSRBIP00000016873.1"/>
    </source>
</evidence>
<dbReference type="PROSITE" id="PS50005">
    <property type="entry name" value="TPR"/>
    <property type="match status" value="1"/>
</dbReference>
<dbReference type="GO" id="GO:0031490">
    <property type="term" value="F:chromatin DNA binding"/>
    <property type="evidence" value="ECO:0007669"/>
    <property type="project" value="TreeGrafter"/>
</dbReference>
<reference evidence="8" key="3">
    <citation type="submission" date="2025-09" db="UniProtKB">
        <authorList>
            <consortium name="Ensembl"/>
        </authorList>
    </citation>
    <scope>IDENTIFICATION</scope>
</reference>
<protein>
    <recommendedName>
        <fullName evidence="5">[histone H3]-trimethyl-L-lysine(27) demethylase</fullName>
        <ecNumber evidence="5">1.14.11.68</ecNumber>
    </recommendedName>
</protein>
<dbReference type="GO" id="GO:0071558">
    <property type="term" value="F:histone H3K27me2/H3K27me3 demethylase activity"/>
    <property type="evidence" value="ECO:0007669"/>
    <property type="project" value="UniProtKB-EC"/>
</dbReference>
<reference evidence="8 9" key="1">
    <citation type="submission" date="2016-06" db="EMBL/GenBank/DDBJ databases">
        <title>Genome of Rhinopithecus bieti.</title>
        <authorList>
            <person name="Wu"/>
            <person name="C.-I. and Zhang"/>
            <person name="Y."/>
        </authorList>
    </citation>
    <scope>NUCLEOTIDE SEQUENCE</scope>
</reference>
<name>A0A2K6L023_RHIBE</name>
<dbReference type="Gene3D" id="1.25.40.10">
    <property type="entry name" value="Tetratricopeptide repeat domain"/>
    <property type="match status" value="1"/>
</dbReference>
<dbReference type="InterPro" id="IPR011990">
    <property type="entry name" value="TPR-like_helical_dom_sf"/>
</dbReference>
<evidence type="ECO:0000256" key="4">
    <source>
        <dbReference type="ARBA" id="ARBA00034483"/>
    </source>
</evidence>
<dbReference type="EC" id="1.14.11.68" evidence="5"/>
<keyword evidence="7" id="KW-0802">TPR repeat</keyword>
<dbReference type="SUPFAM" id="SSF48452">
    <property type="entry name" value="TPR-like"/>
    <property type="match status" value="1"/>
</dbReference>